<evidence type="ECO:0000256" key="6">
    <source>
        <dbReference type="ARBA" id="ARBA00023136"/>
    </source>
</evidence>
<accession>A0ABP5H8F4</accession>
<gene>
    <name evidence="9" type="ORF">GCM10009839_91050</name>
</gene>
<comment type="subcellular location">
    <subcellularLocation>
        <location evidence="1">Cell membrane</location>
        <topology evidence="1">Multi-pass membrane protein</topology>
    </subcellularLocation>
</comment>
<keyword evidence="5 7" id="KW-1133">Transmembrane helix</keyword>
<proteinExistence type="inferred from homology"/>
<dbReference type="EMBL" id="BAAAQN010000101">
    <property type="protein sequence ID" value="GAA2065242.1"/>
    <property type="molecule type" value="Genomic_DNA"/>
</dbReference>
<dbReference type="PANTHER" id="PTHR33406">
    <property type="entry name" value="MEMBRANE PROTEIN MJ1562-RELATED"/>
    <property type="match status" value="1"/>
</dbReference>
<evidence type="ECO:0000256" key="4">
    <source>
        <dbReference type="ARBA" id="ARBA00022692"/>
    </source>
</evidence>
<feature type="transmembrane region" description="Helical" evidence="7">
    <location>
        <begin position="307"/>
        <end position="329"/>
    </location>
</feature>
<dbReference type="PROSITE" id="PS50156">
    <property type="entry name" value="SSD"/>
    <property type="match status" value="1"/>
</dbReference>
<evidence type="ECO:0000256" key="7">
    <source>
        <dbReference type="SAM" id="Phobius"/>
    </source>
</evidence>
<feature type="transmembrane region" description="Helical" evidence="7">
    <location>
        <begin position="669"/>
        <end position="692"/>
    </location>
</feature>
<feature type="transmembrane region" description="Helical" evidence="7">
    <location>
        <begin position="229"/>
        <end position="253"/>
    </location>
</feature>
<evidence type="ECO:0000259" key="8">
    <source>
        <dbReference type="PROSITE" id="PS50156"/>
    </source>
</evidence>
<dbReference type="InterPro" id="IPR004869">
    <property type="entry name" value="MMPL_dom"/>
</dbReference>
<feature type="transmembrane region" description="Helical" evidence="7">
    <location>
        <begin position="600"/>
        <end position="623"/>
    </location>
</feature>
<evidence type="ECO:0000256" key="5">
    <source>
        <dbReference type="ARBA" id="ARBA00022989"/>
    </source>
</evidence>
<keyword evidence="3" id="KW-1003">Cell membrane</keyword>
<keyword evidence="4 7" id="KW-0812">Transmembrane</keyword>
<sequence length="740" mass="76723">MFAGWGAIVGRLRWVVVALTVGFAVFAGVWGTGAFGRLSGSGTLDDPKSDSQVVKARIVADFGRTQSADIVGLYSSPTMAATDPAFQSAVVAVEGRIKTDPSVASVVSYYDTQSPSMVSRDGHSTFIAINLVDGVKDSNAKKIRHALAADGLTTQVGGQKVVDLDISGKVGDGIAMAESISMPILTLLLILVFGNLVAALMPPLIGGLAVLGAFTGIRVIEEYTTVSTFAISIVTILGLGLAVDYGLFIVTRFREELDAGREVRAALSRTMATAGRTVAVSGLLVALALSSLLIYPQVFLRSMGFGGSAAVLVAMVASLTVLPALLAILGHRVDALALPWAKRRKAKRSAAAVKGAAAGGSGGSPQGAGESGRWAKIAGSVMKRPIVYMVGVLVVLGVLAAPFAKVHFGGVDERQLPAGTQSRVVSEKLASDFPGGSIRPIRVLVSGASPDAVKAYGEQLAAVPGVTGTSVAAESPTATLFNATFDGDASSVANQDLVKRVRALPPPAGATVLVGGTTAGIVDQLHSVSSRLLWMGLIVAGVTFLFLAIAFGSVLVPIKAIVMNVISIAAAFGVVTWIFQEGHLSGFFGFTPTGYIEASQPVLMVAILFGLSMDYEVFLLSRIRERWDDTGDNRAAVVTGVQSTGRIITTAAVLLCVVVGAFSMADVTFIKMIGVGMFVALLVDATVVRLLLVPATMRLLGGANWWAPGFLRVLYGRYGVREGDARDDVVGGRAGIKAKS</sequence>
<evidence type="ECO:0000256" key="1">
    <source>
        <dbReference type="ARBA" id="ARBA00004651"/>
    </source>
</evidence>
<protein>
    <submittedName>
        <fullName evidence="9">MMPL family transporter</fullName>
    </submittedName>
</protein>
<feature type="transmembrane region" description="Helical" evidence="7">
    <location>
        <begin position="12"/>
        <end position="31"/>
    </location>
</feature>
<feature type="transmembrane region" description="Helical" evidence="7">
    <location>
        <begin position="184"/>
        <end position="217"/>
    </location>
</feature>
<name>A0ABP5H8F4_9ACTN</name>
<evidence type="ECO:0000256" key="2">
    <source>
        <dbReference type="ARBA" id="ARBA00010157"/>
    </source>
</evidence>
<dbReference type="Proteomes" id="UP001500751">
    <property type="component" value="Unassembled WGS sequence"/>
</dbReference>
<comment type="caution">
    <text evidence="9">The sequence shown here is derived from an EMBL/GenBank/DDBJ whole genome shotgun (WGS) entry which is preliminary data.</text>
</comment>
<feature type="transmembrane region" description="Helical" evidence="7">
    <location>
        <begin position="532"/>
        <end position="554"/>
    </location>
</feature>
<feature type="transmembrane region" description="Helical" evidence="7">
    <location>
        <begin position="644"/>
        <end position="663"/>
    </location>
</feature>
<dbReference type="InterPro" id="IPR000731">
    <property type="entry name" value="SSD"/>
</dbReference>
<dbReference type="InterPro" id="IPR050545">
    <property type="entry name" value="Mycobact_MmpL"/>
</dbReference>
<dbReference type="SUPFAM" id="SSF82866">
    <property type="entry name" value="Multidrug efflux transporter AcrB transmembrane domain"/>
    <property type="match status" value="2"/>
</dbReference>
<feature type="transmembrane region" description="Helical" evidence="7">
    <location>
        <begin position="561"/>
        <end position="580"/>
    </location>
</feature>
<feature type="domain" description="SSD" evidence="8">
    <location>
        <begin position="222"/>
        <end position="328"/>
    </location>
</feature>
<reference evidence="10" key="1">
    <citation type="journal article" date="2019" name="Int. J. Syst. Evol. Microbiol.">
        <title>The Global Catalogue of Microorganisms (GCM) 10K type strain sequencing project: providing services to taxonomists for standard genome sequencing and annotation.</title>
        <authorList>
            <consortium name="The Broad Institute Genomics Platform"/>
            <consortium name="The Broad Institute Genome Sequencing Center for Infectious Disease"/>
            <person name="Wu L."/>
            <person name="Ma J."/>
        </authorList>
    </citation>
    <scope>NUCLEOTIDE SEQUENCE [LARGE SCALE GENOMIC DNA]</scope>
    <source>
        <strain evidence="10">JCM 16014</strain>
    </source>
</reference>
<dbReference type="RefSeq" id="WP_344672002.1">
    <property type="nucleotide sequence ID" value="NZ_BAAAQN010000101.1"/>
</dbReference>
<evidence type="ECO:0000313" key="10">
    <source>
        <dbReference type="Proteomes" id="UP001500751"/>
    </source>
</evidence>
<evidence type="ECO:0000313" key="9">
    <source>
        <dbReference type="EMBL" id="GAA2065242.1"/>
    </source>
</evidence>
<feature type="transmembrane region" description="Helical" evidence="7">
    <location>
        <begin position="386"/>
        <end position="404"/>
    </location>
</feature>
<keyword evidence="10" id="KW-1185">Reference proteome</keyword>
<feature type="transmembrane region" description="Helical" evidence="7">
    <location>
        <begin position="274"/>
        <end position="295"/>
    </location>
</feature>
<keyword evidence="6 7" id="KW-0472">Membrane</keyword>
<comment type="similarity">
    <text evidence="2">Belongs to the resistance-nodulation-cell division (RND) (TC 2.A.6) family. MmpL subfamily.</text>
</comment>
<dbReference type="Gene3D" id="1.20.1640.10">
    <property type="entry name" value="Multidrug efflux transporter AcrB transmembrane domain"/>
    <property type="match status" value="2"/>
</dbReference>
<organism evidence="9 10">
    <name type="scientific">Catenulispora yoronensis</name>
    <dbReference type="NCBI Taxonomy" id="450799"/>
    <lineage>
        <taxon>Bacteria</taxon>
        <taxon>Bacillati</taxon>
        <taxon>Actinomycetota</taxon>
        <taxon>Actinomycetes</taxon>
        <taxon>Catenulisporales</taxon>
        <taxon>Catenulisporaceae</taxon>
        <taxon>Catenulispora</taxon>
    </lineage>
</organism>
<dbReference type="PANTHER" id="PTHR33406:SF11">
    <property type="entry name" value="MEMBRANE PROTEIN SCO6666-RELATED"/>
    <property type="match status" value="1"/>
</dbReference>
<evidence type="ECO:0000256" key="3">
    <source>
        <dbReference type="ARBA" id="ARBA00022475"/>
    </source>
</evidence>
<dbReference type="Pfam" id="PF03176">
    <property type="entry name" value="MMPL"/>
    <property type="match status" value="2"/>
</dbReference>